<dbReference type="HOGENOM" id="CLU_638213_0_0_1"/>
<protein>
    <recommendedName>
        <fullName evidence="3">Chitin-binding type-2 domain-containing protein</fullName>
    </recommendedName>
</protein>
<evidence type="ECO:0000313" key="4">
    <source>
        <dbReference type="EMBL" id="EDV50626.2"/>
    </source>
</evidence>
<feature type="domain" description="Chitin-binding type-2" evidence="3">
    <location>
        <begin position="237"/>
        <end position="303"/>
    </location>
</feature>
<dbReference type="EMBL" id="CH954178">
    <property type="protein sequence ID" value="EDV50626.2"/>
    <property type="molecule type" value="Genomic_DNA"/>
</dbReference>
<evidence type="ECO:0000256" key="1">
    <source>
        <dbReference type="SAM" id="MobiDB-lite"/>
    </source>
</evidence>
<evidence type="ECO:0000259" key="3">
    <source>
        <dbReference type="PROSITE" id="PS50940"/>
    </source>
</evidence>
<dbReference type="KEGG" id="der:6544780"/>
<feature type="signal peptide" evidence="2">
    <location>
        <begin position="1"/>
        <end position="21"/>
    </location>
</feature>
<proteinExistence type="predicted"/>
<keyword evidence="2" id="KW-0732">Signal</keyword>
<evidence type="ECO:0000256" key="2">
    <source>
        <dbReference type="SAM" id="SignalP"/>
    </source>
</evidence>
<accession>B3NBN0</accession>
<reference evidence="4 5" key="1">
    <citation type="journal article" date="2007" name="Nature">
        <title>Evolution of genes and genomes on the Drosophila phylogeny.</title>
        <authorList>
            <consortium name="Drosophila 12 Genomes Consortium"/>
            <person name="Clark A.G."/>
            <person name="Eisen M.B."/>
            <person name="Smith D.R."/>
            <person name="Bergman C.M."/>
            <person name="Oliver B."/>
            <person name="Markow T.A."/>
            <person name="Kaufman T.C."/>
            <person name="Kellis M."/>
            <person name="Gelbart W."/>
            <person name="Iyer V.N."/>
            <person name="Pollard D.A."/>
            <person name="Sackton T.B."/>
            <person name="Larracuente A.M."/>
            <person name="Singh N.D."/>
            <person name="Abad J.P."/>
            <person name="Abt D.N."/>
            <person name="Adryan B."/>
            <person name="Aguade M."/>
            <person name="Akashi H."/>
            <person name="Anderson W.W."/>
            <person name="Aquadro C.F."/>
            <person name="Ardell D.H."/>
            <person name="Arguello R."/>
            <person name="Artieri C.G."/>
            <person name="Barbash D.A."/>
            <person name="Barker D."/>
            <person name="Barsanti P."/>
            <person name="Batterham P."/>
            <person name="Batzoglou S."/>
            <person name="Begun D."/>
            <person name="Bhutkar A."/>
            <person name="Blanco E."/>
            <person name="Bosak S.A."/>
            <person name="Bradley R.K."/>
            <person name="Brand A.D."/>
            <person name="Brent M.R."/>
            <person name="Brooks A.N."/>
            <person name="Brown R.H."/>
            <person name="Butlin R.K."/>
            <person name="Caggese C."/>
            <person name="Calvi B.R."/>
            <person name="Bernardo de Carvalho A."/>
            <person name="Caspi A."/>
            <person name="Castrezana S."/>
            <person name="Celniker S.E."/>
            <person name="Chang J.L."/>
            <person name="Chapple C."/>
            <person name="Chatterji S."/>
            <person name="Chinwalla A."/>
            <person name="Civetta A."/>
            <person name="Clifton S.W."/>
            <person name="Comeron J.M."/>
            <person name="Costello J.C."/>
            <person name="Coyne J.A."/>
            <person name="Daub J."/>
            <person name="David R.G."/>
            <person name="Delcher A.L."/>
            <person name="Delehaunty K."/>
            <person name="Do C.B."/>
            <person name="Ebling H."/>
            <person name="Edwards K."/>
            <person name="Eickbush T."/>
            <person name="Evans J.D."/>
            <person name="Filipski A."/>
            <person name="Findeiss S."/>
            <person name="Freyhult E."/>
            <person name="Fulton L."/>
            <person name="Fulton R."/>
            <person name="Garcia A.C."/>
            <person name="Gardiner A."/>
            <person name="Garfield D.A."/>
            <person name="Garvin B.E."/>
            <person name="Gibson G."/>
            <person name="Gilbert D."/>
            <person name="Gnerre S."/>
            <person name="Godfrey J."/>
            <person name="Good R."/>
            <person name="Gotea V."/>
            <person name="Gravely B."/>
            <person name="Greenberg A.J."/>
            <person name="Griffiths-Jones S."/>
            <person name="Gross S."/>
            <person name="Guigo R."/>
            <person name="Gustafson E.A."/>
            <person name="Haerty W."/>
            <person name="Hahn M.W."/>
            <person name="Halligan D.L."/>
            <person name="Halpern A.L."/>
            <person name="Halter G.M."/>
            <person name="Han M.V."/>
            <person name="Heger A."/>
            <person name="Hillier L."/>
            <person name="Hinrichs A.S."/>
            <person name="Holmes I."/>
            <person name="Hoskins R.A."/>
            <person name="Hubisz M.J."/>
            <person name="Hultmark D."/>
            <person name="Huntley M.A."/>
            <person name="Jaffe D.B."/>
            <person name="Jagadeeshan S."/>
            <person name="Jeck W.R."/>
            <person name="Johnson J."/>
            <person name="Jones C.D."/>
            <person name="Jordan W.C."/>
            <person name="Karpen G.H."/>
            <person name="Kataoka E."/>
            <person name="Keightley P.D."/>
            <person name="Kheradpour P."/>
            <person name="Kirkness E.F."/>
            <person name="Koerich L.B."/>
            <person name="Kristiansen K."/>
            <person name="Kudrna D."/>
            <person name="Kulathinal R.J."/>
            <person name="Kumar S."/>
            <person name="Kwok R."/>
            <person name="Lander E."/>
            <person name="Langley C.H."/>
            <person name="Lapoint R."/>
            <person name="Lazzaro B.P."/>
            <person name="Lee S.J."/>
            <person name="Levesque L."/>
            <person name="Li R."/>
            <person name="Lin C.F."/>
            <person name="Lin M.F."/>
            <person name="Lindblad-Toh K."/>
            <person name="Llopart A."/>
            <person name="Long M."/>
            <person name="Low L."/>
            <person name="Lozovsky E."/>
            <person name="Lu J."/>
            <person name="Luo M."/>
            <person name="Machado C.A."/>
            <person name="Makalowski W."/>
            <person name="Marzo M."/>
            <person name="Matsuda M."/>
            <person name="Matzkin L."/>
            <person name="McAllister B."/>
            <person name="McBride C.S."/>
            <person name="McKernan B."/>
            <person name="McKernan K."/>
            <person name="Mendez-Lago M."/>
            <person name="Minx P."/>
            <person name="Mollenhauer M.U."/>
            <person name="Montooth K."/>
            <person name="Mount S.M."/>
            <person name="Mu X."/>
            <person name="Myers E."/>
            <person name="Negre B."/>
            <person name="Newfeld S."/>
            <person name="Nielsen R."/>
            <person name="Noor M.A."/>
            <person name="O'Grady P."/>
            <person name="Pachter L."/>
            <person name="Papaceit M."/>
            <person name="Parisi M.J."/>
            <person name="Parisi M."/>
            <person name="Parts L."/>
            <person name="Pedersen J.S."/>
            <person name="Pesole G."/>
            <person name="Phillippy A.M."/>
            <person name="Ponting C.P."/>
            <person name="Pop M."/>
            <person name="Porcelli D."/>
            <person name="Powell J.R."/>
            <person name="Prohaska S."/>
            <person name="Pruitt K."/>
            <person name="Puig M."/>
            <person name="Quesneville H."/>
            <person name="Ram K.R."/>
            <person name="Rand D."/>
            <person name="Rasmussen M.D."/>
            <person name="Reed L.K."/>
            <person name="Reenan R."/>
            <person name="Reily A."/>
            <person name="Remington K.A."/>
            <person name="Rieger T.T."/>
            <person name="Ritchie M.G."/>
            <person name="Robin C."/>
            <person name="Rogers Y.H."/>
            <person name="Rohde C."/>
            <person name="Rozas J."/>
            <person name="Rubenfield M.J."/>
            <person name="Ruiz A."/>
            <person name="Russo S."/>
            <person name="Salzberg S.L."/>
            <person name="Sanchez-Gracia A."/>
            <person name="Saranga D.J."/>
            <person name="Sato H."/>
            <person name="Schaeffer S.W."/>
            <person name="Schatz M.C."/>
            <person name="Schlenke T."/>
            <person name="Schwartz R."/>
            <person name="Segarra C."/>
            <person name="Singh R.S."/>
            <person name="Sirot L."/>
            <person name="Sirota M."/>
            <person name="Sisneros N.B."/>
            <person name="Smith C.D."/>
            <person name="Smith T.F."/>
            <person name="Spieth J."/>
            <person name="Stage D.E."/>
            <person name="Stark A."/>
            <person name="Stephan W."/>
            <person name="Strausberg R.L."/>
            <person name="Strempel S."/>
            <person name="Sturgill D."/>
            <person name="Sutton G."/>
            <person name="Sutton G.G."/>
            <person name="Tao W."/>
            <person name="Teichmann S."/>
            <person name="Tobari Y.N."/>
            <person name="Tomimura Y."/>
            <person name="Tsolas J.M."/>
            <person name="Valente V.L."/>
            <person name="Venter E."/>
            <person name="Venter J.C."/>
            <person name="Vicario S."/>
            <person name="Vieira F.G."/>
            <person name="Vilella A.J."/>
            <person name="Villasante A."/>
            <person name="Walenz B."/>
            <person name="Wang J."/>
            <person name="Wasserman M."/>
            <person name="Watts T."/>
            <person name="Wilson D."/>
            <person name="Wilson R.K."/>
            <person name="Wing R.A."/>
            <person name="Wolfner M.F."/>
            <person name="Wong A."/>
            <person name="Wong G.K."/>
            <person name="Wu C.I."/>
            <person name="Wu G."/>
            <person name="Yamamoto D."/>
            <person name="Yang H.P."/>
            <person name="Yang S.P."/>
            <person name="Yorke J.A."/>
            <person name="Yoshida K."/>
            <person name="Zdobnov E."/>
            <person name="Zhang P."/>
            <person name="Zhang Y."/>
            <person name="Zimin A.V."/>
            <person name="Baldwin J."/>
            <person name="Abdouelleil A."/>
            <person name="Abdulkadir J."/>
            <person name="Abebe A."/>
            <person name="Abera B."/>
            <person name="Abreu J."/>
            <person name="Acer S.C."/>
            <person name="Aftuck L."/>
            <person name="Alexander A."/>
            <person name="An P."/>
            <person name="Anderson E."/>
            <person name="Anderson S."/>
            <person name="Arachi H."/>
            <person name="Azer M."/>
            <person name="Bachantsang P."/>
            <person name="Barry A."/>
            <person name="Bayul T."/>
            <person name="Berlin A."/>
            <person name="Bessette D."/>
            <person name="Bloom T."/>
            <person name="Blye J."/>
            <person name="Boguslavskiy L."/>
            <person name="Bonnet C."/>
            <person name="Boukhgalter B."/>
            <person name="Bourzgui I."/>
            <person name="Brown A."/>
            <person name="Cahill P."/>
            <person name="Channer S."/>
            <person name="Cheshatsang Y."/>
            <person name="Chuda L."/>
            <person name="Citroen M."/>
            <person name="Collymore A."/>
            <person name="Cooke P."/>
            <person name="Costello M."/>
            <person name="D'Aco K."/>
            <person name="Daza R."/>
            <person name="De Haan G."/>
            <person name="DeGray S."/>
            <person name="DeMaso C."/>
            <person name="Dhargay N."/>
            <person name="Dooley K."/>
            <person name="Dooley E."/>
            <person name="Doricent M."/>
            <person name="Dorje P."/>
            <person name="Dorjee K."/>
            <person name="Dupes A."/>
            <person name="Elong R."/>
            <person name="Falk J."/>
            <person name="Farina A."/>
            <person name="Faro S."/>
            <person name="Ferguson D."/>
            <person name="Fisher S."/>
            <person name="Foley C.D."/>
            <person name="Franke A."/>
            <person name="Friedrich D."/>
            <person name="Gadbois L."/>
            <person name="Gearin G."/>
            <person name="Gearin C.R."/>
            <person name="Giannoukos G."/>
            <person name="Goode T."/>
            <person name="Graham J."/>
            <person name="Grandbois E."/>
            <person name="Grewal S."/>
            <person name="Gyaltsen K."/>
            <person name="Hafez N."/>
            <person name="Hagos B."/>
            <person name="Hall J."/>
            <person name="Henson C."/>
            <person name="Hollinger A."/>
            <person name="Honan T."/>
            <person name="Huard M.D."/>
            <person name="Hughes L."/>
            <person name="Hurhula B."/>
            <person name="Husby M.E."/>
            <person name="Kamat A."/>
            <person name="Kanga B."/>
            <person name="Kashin S."/>
            <person name="Khazanovich D."/>
            <person name="Kisner P."/>
            <person name="Lance K."/>
            <person name="Lara M."/>
            <person name="Lee W."/>
            <person name="Lennon N."/>
            <person name="Letendre F."/>
            <person name="LeVine R."/>
            <person name="Lipovsky A."/>
            <person name="Liu X."/>
            <person name="Liu J."/>
            <person name="Liu S."/>
            <person name="Lokyitsang T."/>
            <person name="Lokyitsang Y."/>
            <person name="Lubonja R."/>
            <person name="Lui A."/>
            <person name="MacDonald P."/>
            <person name="Magnisalis V."/>
            <person name="Maru K."/>
            <person name="Matthews C."/>
            <person name="McCusker W."/>
            <person name="McDonough S."/>
            <person name="Mehta T."/>
            <person name="Meldrim J."/>
            <person name="Meneus L."/>
            <person name="Mihai O."/>
            <person name="Mihalev A."/>
            <person name="Mihova T."/>
            <person name="Mittelman R."/>
            <person name="Mlenga V."/>
            <person name="Montmayeur A."/>
            <person name="Mulrain L."/>
            <person name="Navidi A."/>
            <person name="Naylor J."/>
            <person name="Negash T."/>
            <person name="Nguyen T."/>
            <person name="Nguyen N."/>
            <person name="Nicol R."/>
            <person name="Norbu C."/>
            <person name="Norbu N."/>
            <person name="Novod N."/>
            <person name="O'Neill B."/>
            <person name="Osman S."/>
            <person name="Markiewicz E."/>
            <person name="Oyono O.L."/>
            <person name="Patti C."/>
            <person name="Phunkhang P."/>
            <person name="Pierre F."/>
            <person name="Priest M."/>
            <person name="Raghuraman S."/>
            <person name="Rege F."/>
            <person name="Reyes R."/>
            <person name="Rise C."/>
            <person name="Rogov P."/>
            <person name="Ross K."/>
            <person name="Ryan E."/>
            <person name="Settipalli S."/>
            <person name="Shea T."/>
            <person name="Sherpa N."/>
            <person name="Shi L."/>
            <person name="Shih D."/>
            <person name="Sparrow T."/>
            <person name="Spaulding J."/>
            <person name="Stalker J."/>
            <person name="Stange-Thomann N."/>
            <person name="Stavropoulos S."/>
            <person name="Stone C."/>
            <person name="Strader C."/>
            <person name="Tesfaye S."/>
            <person name="Thomson T."/>
            <person name="Thoulutsang Y."/>
            <person name="Thoulutsang D."/>
            <person name="Topham K."/>
            <person name="Topping I."/>
            <person name="Tsamla T."/>
            <person name="Vassiliev H."/>
            <person name="Vo A."/>
            <person name="Wangchuk T."/>
            <person name="Wangdi T."/>
            <person name="Weiand M."/>
            <person name="Wilkinson J."/>
            <person name="Wilson A."/>
            <person name="Yadav S."/>
            <person name="Young G."/>
            <person name="Yu Q."/>
            <person name="Zembek L."/>
            <person name="Zhong D."/>
            <person name="Zimmer A."/>
            <person name="Zwirko Z."/>
            <person name="Jaffe D.B."/>
            <person name="Alvarez P."/>
            <person name="Brockman W."/>
            <person name="Butler J."/>
            <person name="Chin C."/>
            <person name="Gnerre S."/>
            <person name="Grabherr M."/>
            <person name="Kleber M."/>
            <person name="Mauceli E."/>
            <person name="MacCallum I."/>
        </authorList>
    </citation>
    <scope>NUCLEOTIDE SEQUENCE [LARGE SCALE GENOMIC DNA]</scope>
    <source>
        <strain evidence="4 5">TSC#14021-0224.01</strain>
    </source>
</reference>
<feature type="compositionally biased region" description="Low complexity" evidence="1">
    <location>
        <begin position="155"/>
        <end position="229"/>
    </location>
</feature>
<dbReference type="AlphaFoldDB" id="B3NBN0"/>
<reference evidence="4 5" key="2">
    <citation type="journal article" date="2008" name="Bioinformatics">
        <title>Assembly reconciliation.</title>
        <authorList>
            <person name="Zimin A.V."/>
            <person name="Smith D.R."/>
            <person name="Sutton G."/>
            <person name="Yorke J.A."/>
        </authorList>
    </citation>
    <scope>NUCLEOTIDE SEQUENCE [LARGE SCALE GENOMIC DNA]</scope>
    <source>
        <strain evidence="4 5">TSC#14021-0224.01</strain>
    </source>
</reference>
<dbReference type="PROSITE" id="PS50940">
    <property type="entry name" value="CHIT_BIND_II"/>
    <property type="match status" value="1"/>
</dbReference>
<dbReference type="InterPro" id="IPR002557">
    <property type="entry name" value="Chitin-bd_dom"/>
</dbReference>
<organism evidence="4 5">
    <name type="scientific">Drosophila erecta</name>
    <name type="common">Fruit fly</name>
    <dbReference type="NCBI Taxonomy" id="7220"/>
    <lineage>
        <taxon>Eukaryota</taxon>
        <taxon>Metazoa</taxon>
        <taxon>Ecdysozoa</taxon>
        <taxon>Arthropoda</taxon>
        <taxon>Hexapoda</taxon>
        <taxon>Insecta</taxon>
        <taxon>Pterygota</taxon>
        <taxon>Neoptera</taxon>
        <taxon>Endopterygota</taxon>
        <taxon>Diptera</taxon>
        <taxon>Brachycera</taxon>
        <taxon>Muscomorpha</taxon>
        <taxon>Ephydroidea</taxon>
        <taxon>Drosophilidae</taxon>
        <taxon>Drosophila</taxon>
        <taxon>Sophophora</taxon>
    </lineage>
</organism>
<name>B3NBN0_DROER</name>
<dbReference type="GO" id="GO:0005576">
    <property type="term" value="C:extracellular region"/>
    <property type="evidence" value="ECO:0007669"/>
    <property type="project" value="InterPro"/>
</dbReference>
<feature type="chain" id="PRO_5006455210" description="Chitin-binding type-2 domain-containing protein" evidence="2">
    <location>
        <begin position="22"/>
        <end position="305"/>
    </location>
</feature>
<dbReference type="OrthoDB" id="7862784at2759"/>
<sequence>MKACILSVLLSALVAPTIVSAACGQCEDAHSCIGESVFQLCYDGVRDQTINYTCPESKPICTTYGIICMPNDTNVDRGCGDVSNCGVCSDTTTFACTSRTTFAICDNGVVSGNSFDCADDFVCSVSGAGSGSPCVSRCDSTDSDICDRVLEAEGESTTESVTTTDTPTATPTSTPTVTATTEPSTVTADSSTGSTGDTSTGSSSETSSDIPTDSTATVTVSESTTQSTATTPAFNEVTYCQGINSTGRYPIPNDTECTSYIYCVLRSGSWTGLLYNCQAQRPYFDADTLNCGTVQPLYAGCTNLA</sequence>
<dbReference type="GO" id="GO:0008061">
    <property type="term" value="F:chitin binding"/>
    <property type="evidence" value="ECO:0007669"/>
    <property type="project" value="InterPro"/>
</dbReference>
<keyword evidence="5" id="KW-1185">Reference proteome</keyword>
<feature type="region of interest" description="Disordered" evidence="1">
    <location>
        <begin position="151"/>
        <end position="229"/>
    </location>
</feature>
<evidence type="ECO:0000313" key="5">
    <source>
        <dbReference type="Proteomes" id="UP000008711"/>
    </source>
</evidence>
<gene>
    <name evidence="4" type="primary">Dere\GG14349</name>
    <name evidence="4" type="synonym">dere_GLEANR_14527</name>
    <name evidence="4" type="synonym">GG14349</name>
    <name evidence="4" type="ORF">Dere_GG14349</name>
</gene>
<dbReference type="PROSITE" id="PS51257">
    <property type="entry name" value="PROKAR_LIPOPROTEIN"/>
    <property type="match status" value="1"/>
</dbReference>
<dbReference type="Proteomes" id="UP000008711">
    <property type="component" value="Unassembled WGS sequence"/>
</dbReference>